<dbReference type="CDD" id="cd21177">
    <property type="entry name" value="LPMO_AA10"/>
    <property type="match status" value="1"/>
</dbReference>
<dbReference type="PANTHER" id="PTHR34823:SF1">
    <property type="entry name" value="CHITIN-BINDING TYPE-4 DOMAIN-CONTAINING PROTEIN"/>
    <property type="match status" value="1"/>
</dbReference>
<evidence type="ECO:0000313" key="6">
    <source>
        <dbReference type="EMBL" id="MFC5143334.1"/>
    </source>
</evidence>
<comment type="caution">
    <text evidence="6">The sequence shown here is derived from an EMBL/GenBank/DDBJ whole genome shotgun (WGS) entry which is preliminary data.</text>
</comment>
<feature type="region of interest" description="Disordered" evidence="2">
    <location>
        <begin position="226"/>
        <end position="314"/>
    </location>
</feature>
<evidence type="ECO:0000256" key="3">
    <source>
        <dbReference type="SAM" id="Phobius"/>
    </source>
</evidence>
<dbReference type="RefSeq" id="WP_382035982.1">
    <property type="nucleotide sequence ID" value="NZ_JBHSKJ010000001.1"/>
</dbReference>
<feature type="compositionally biased region" description="Gly residues" evidence="2">
    <location>
        <begin position="283"/>
        <end position="301"/>
    </location>
</feature>
<keyword evidence="3" id="KW-0472">Membrane</keyword>
<proteinExistence type="predicted"/>
<protein>
    <submittedName>
        <fullName evidence="6">Lytic polysaccharide monooxygenase</fullName>
    </submittedName>
</protein>
<feature type="compositionally biased region" description="Gly residues" evidence="2">
    <location>
        <begin position="253"/>
        <end position="273"/>
    </location>
</feature>
<feature type="compositionally biased region" description="Basic and acidic residues" evidence="2">
    <location>
        <begin position="237"/>
        <end position="252"/>
    </location>
</feature>
<name>A0ABV9ZS47_9ACTN</name>
<dbReference type="InterPro" id="IPR051024">
    <property type="entry name" value="GlcNAc_Chitin_IntDeg"/>
</dbReference>
<keyword evidence="6" id="KW-0503">Monooxygenase</keyword>
<evidence type="ECO:0000313" key="7">
    <source>
        <dbReference type="Proteomes" id="UP001596222"/>
    </source>
</evidence>
<keyword evidence="1 4" id="KW-0732">Signal</keyword>
<dbReference type="Pfam" id="PF03067">
    <property type="entry name" value="LPMO_10"/>
    <property type="match status" value="1"/>
</dbReference>
<keyword evidence="3" id="KW-1133">Transmembrane helix</keyword>
<evidence type="ECO:0000256" key="2">
    <source>
        <dbReference type="SAM" id="MobiDB-lite"/>
    </source>
</evidence>
<evidence type="ECO:0000256" key="4">
    <source>
        <dbReference type="SAM" id="SignalP"/>
    </source>
</evidence>
<sequence length="363" mass="36918">MRTRHKAVRVALLGAAPLALTALTAAPAQAHGSMTDPVSRVSACFAEGPEHPRSAACKAMVAAGGTQPLYDWNEVNIGDAAGRHRQIIPDGKLCSAGRAKYKGLDLPRADWPGSKLAPGKHTFRYRATAPHRGTFELYLTKEGYDPRKPLKWSDLEAKPFAKVTNPTLKDGSYVFDGTVPKRSGRHLVYSVWQRSDSPEAFYTCSDVDFGGKGKAATATAAQAAAEAPAASAPSDRQIAEEAGKSTVDHGGHGGDGPGHSGSGAGDHGAGGHGENGHAENKGHGGSGRAAGSGDVGAGDAGAGNEPGSAVKAANAPAAQGGRLAETGGDDRTAVLAVAGAGVLAAGSATLFLAMRRRSARNHA</sequence>
<dbReference type="PANTHER" id="PTHR34823">
    <property type="entry name" value="GLCNAC-BINDING PROTEIN A"/>
    <property type="match status" value="1"/>
</dbReference>
<dbReference type="Gene3D" id="2.70.50.50">
    <property type="entry name" value="chitin-binding protein cbp21"/>
    <property type="match status" value="1"/>
</dbReference>
<feature type="chain" id="PRO_5047539870" evidence="4">
    <location>
        <begin position="31"/>
        <end position="363"/>
    </location>
</feature>
<reference evidence="7" key="1">
    <citation type="journal article" date="2019" name="Int. J. Syst. Evol. Microbiol.">
        <title>The Global Catalogue of Microorganisms (GCM) 10K type strain sequencing project: providing services to taxonomists for standard genome sequencing and annotation.</title>
        <authorList>
            <consortium name="The Broad Institute Genomics Platform"/>
            <consortium name="The Broad Institute Genome Sequencing Center for Infectious Disease"/>
            <person name="Wu L."/>
            <person name="Ma J."/>
        </authorList>
    </citation>
    <scope>NUCLEOTIDE SEQUENCE [LARGE SCALE GENOMIC DNA]</scope>
    <source>
        <strain evidence="7">CGMCC 4.1641</strain>
    </source>
</reference>
<evidence type="ECO:0000259" key="5">
    <source>
        <dbReference type="Pfam" id="PF03067"/>
    </source>
</evidence>
<dbReference type="GO" id="GO:0004497">
    <property type="term" value="F:monooxygenase activity"/>
    <property type="evidence" value="ECO:0007669"/>
    <property type="project" value="UniProtKB-KW"/>
</dbReference>
<dbReference type="EMBL" id="JBHSKJ010000001">
    <property type="protein sequence ID" value="MFC5143334.1"/>
    <property type="molecule type" value="Genomic_DNA"/>
</dbReference>
<keyword evidence="3" id="KW-0812">Transmembrane</keyword>
<feature type="transmembrane region" description="Helical" evidence="3">
    <location>
        <begin position="333"/>
        <end position="353"/>
    </location>
</feature>
<gene>
    <name evidence="6" type="ORF">ACFPP6_01260</name>
</gene>
<accession>A0ABV9ZS47</accession>
<dbReference type="SUPFAM" id="SSF81296">
    <property type="entry name" value="E set domains"/>
    <property type="match status" value="1"/>
</dbReference>
<dbReference type="InterPro" id="IPR014756">
    <property type="entry name" value="Ig_E-set"/>
</dbReference>
<keyword evidence="6" id="KW-0560">Oxidoreductase</keyword>
<dbReference type="NCBIfam" id="TIGR01167">
    <property type="entry name" value="LPXTG_anchor"/>
    <property type="match status" value="1"/>
</dbReference>
<keyword evidence="7" id="KW-1185">Reference proteome</keyword>
<feature type="signal peptide" evidence="4">
    <location>
        <begin position="1"/>
        <end position="30"/>
    </location>
</feature>
<feature type="domain" description="Chitin-binding type-4" evidence="5">
    <location>
        <begin position="31"/>
        <end position="207"/>
    </location>
</feature>
<organism evidence="6 7">
    <name type="scientific">Streptomyces aureoversilis</name>
    <dbReference type="NCBI Taxonomy" id="67277"/>
    <lineage>
        <taxon>Bacteria</taxon>
        <taxon>Bacillati</taxon>
        <taxon>Actinomycetota</taxon>
        <taxon>Actinomycetes</taxon>
        <taxon>Kitasatosporales</taxon>
        <taxon>Streptomycetaceae</taxon>
        <taxon>Streptomyces</taxon>
    </lineage>
</organism>
<evidence type="ECO:0000256" key="1">
    <source>
        <dbReference type="ARBA" id="ARBA00022729"/>
    </source>
</evidence>
<dbReference type="Proteomes" id="UP001596222">
    <property type="component" value="Unassembled WGS sequence"/>
</dbReference>
<dbReference type="InterPro" id="IPR004302">
    <property type="entry name" value="Cellulose/chitin-bd_N"/>
</dbReference>